<dbReference type="Gene3D" id="1.20.1260.10">
    <property type="match status" value="1"/>
</dbReference>
<dbReference type="HOGENOM" id="CLU_119858_1_1_2"/>
<dbReference type="GO" id="GO:0046872">
    <property type="term" value="F:metal ion binding"/>
    <property type="evidence" value="ECO:0007669"/>
    <property type="project" value="InterPro"/>
</dbReference>
<dbReference type="EMBL" id="CP006019">
    <property type="protein sequence ID" value="AIF68467.1"/>
    <property type="molecule type" value="Genomic_DNA"/>
</dbReference>
<gene>
    <name evidence="2" type="ORF">PAP_00095</name>
</gene>
<sequence length="158" mass="18582">MIDKGLVEDLINILRNLEPWEIISYSISAETDSNRMYLDLAERIENSTLRERFKYLAEQEAKHKETLERLFKMLYPEKEPLKFNAYPLEAFSVYEDLKKAKDEVHVLELAMLSETVASQVYDYLASVVGDEGAKQAFKQLSLMERGHYELLYKEYENL</sequence>
<name>A0A075LR61_9EURY</name>
<dbReference type="InterPro" id="IPR009078">
    <property type="entry name" value="Ferritin-like_SF"/>
</dbReference>
<dbReference type="InterPro" id="IPR003251">
    <property type="entry name" value="Rr_diiron-bd_dom"/>
</dbReference>
<dbReference type="Proteomes" id="UP000027981">
    <property type="component" value="Chromosome"/>
</dbReference>
<dbReference type="AlphaFoldDB" id="A0A075LR61"/>
<dbReference type="CDD" id="cd01045">
    <property type="entry name" value="Ferritin_like_AB"/>
    <property type="match status" value="1"/>
</dbReference>
<dbReference type="STRING" id="1343739.PAP_00095"/>
<dbReference type="SUPFAM" id="SSF47240">
    <property type="entry name" value="Ferritin-like"/>
    <property type="match status" value="1"/>
</dbReference>
<dbReference type="PANTHER" id="PTHR33531">
    <property type="entry name" value="RUBRERYTHRIN SUBFAMILY"/>
    <property type="match status" value="1"/>
</dbReference>
<dbReference type="RefSeq" id="WP_048163919.1">
    <property type="nucleotide sequence ID" value="NZ_CP006019.1"/>
</dbReference>
<dbReference type="eggNOG" id="arCOG01104">
    <property type="taxonomic scope" value="Archaea"/>
</dbReference>
<dbReference type="OrthoDB" id="100150at2157"/>
<dbReference type="KEGG" id="ppac:PAP_00095"/>
<dbReference type="GeneID" id="24841153"/>
<evidence type="ECO:0000313" key="2">
    <source>
        <dbReference type="EMBL" id="AIF68467.1"/>
    </source>
</evidence>
<evidence type="ECO:0000259" key="1">
    <source>
        <dbReference type="Pfam" id="PF02915"/>
    </source>
</evidence>
<dbReference type="PANTHER" id="PTHR33531:SF10">
    <property type="entry name" value="BLR7895 PROTEIN"/>
    <property type="match status" value="1"/>
</dbReference>
<proteinExistence type="predicted"/>
<protein>
    <recommendedName>
        <fullName evidence="1">Rubrerythrin diiron-binding domain-containing protein</fullName>
    </recommendedName>
</protein>
<dbReference type="Pfam" id="PF02915">
    <property type="entry name" value="Rubrerythrin"/>
    <property type="match status" value="1"/>
</dbReference>
<organism evidence="2 3">
    <name type="scientific">Palaeococcus pacificus DY20341</name>
    <dbReference type="NCBI Taxonomy" id="1343739"/>
    <lineage>
        <taxon>Archaea</taxon>
        <taxon>Methanobacteriati</taxon>
        <taxon>Methanobacteriota</taxon>
        <taxon>Thermococci</taxon>
        <taxon>Thermococcales</taxon>
        <taxon>Thermococcaceae</taxon>
        <taxon>Palaeococcus</taxon>
    </lineage>
</organism>
<accession>A0A075LR61</accession>
<dbReference type="GO" id="GO:0016491">
    <property type="term" value="F:oxidoreductase activity"/>
    <property type="evidence" value="ECO:0007669"/>
    <property type="project" value="InterPro"/>
</dbReference>
<reference evidence="3" key="1">
    <citation type="submission" date="2013-06" db="EMBL/GenBank/DDBJ databases">
        <title>Complete Genome Sequence of Hyperthermophilic Palaeococcus pacificus DY20341T, Isolated from a Deep-Sea Hydrothermal Sediments.</title>
        <authorList>
            <person name="Zeng X."/>
            <person name="Shao Z."/>
        </authorList>
    </citation>
    <scope>NUCLEOTIDE SEQUENCE [LARGE SCALE GENOMIC DNA]</scope>
    <source>
        <strain evidence="3">DY20341</strain>
    </source>
</reference>
<feature type="domain" description="Rubrerythrin diiron-binding" evidence="1">
    <location>
        <begin position="21"/>
        <end position="154"/>
    </location>
</feature>
<evidence type="ECO:0000313" key="3">
    <source>
        <dbReference type="Proteomes" id="UP000027981"/>
    </source>
</evidence>
<keyword evidence="3" id="KW-1185">Reference proteome</keyword>
<dbReference type="InterPro" id="IPR012347">
    <property type="entry name" value="Ferritin-like"/>
</dbReference>
<reference evidence="2 3" key="2">
    <citation type="journal article" date="2015" name="Genome Announc.">
        <title>Complete Genome Sequence of Hyperthermophilic Piezophilic Archaeon Palaeococcus pacificus DY20341T, Isolated from Deep-Sea Hydrothermal Sediments.</title>
        <authorList>
            <person name="Zeng X."/>
            <person name="Jebbar M."/>
            <person name="Shao Z."/>
        </authorList>
    </citation>
    <scope>NUCLEOTIDE SEQUENCE [LARGE SCALE GENOMIC DNA]</scope>
    <source>
        <strain evidence="2 3">DY20341</strain>
    </source>
</reference>